<keyword evidence="3" id="KW-0418">Kinase</keyword>
<organism evidence="3 4">
    <name type="scientific">Paralimibaculum aggregatum</name>
    <dbReference type="NCBI Taxonomy" id="3036245"/>
    <lineage>
        <taxon>Bacteria</taxon>
        <taxon>Pseudomonadati</taxon>
        <taxon>Pseudomonadota</taxon>
        <taxon>Alphaproteobacteria</taxon>
        <taxon>Rhodobacterales</taxon>
        <taxon>Paracoccaceae</taxon>
        <taxon>Paralimibaculum</taxon>
    </lineage>
</organism>
<dbReference type="Proteomes" id="UP001239909">
    <property type="component" value="Unassembled WGS sequence"/>
</dbReference>
<dbReference type="InterPro" id="IPR025286">
    <property type="entry name" value="MOFRL_assoc_dom"/>
</dbReference>
<feature type="domain" description="MOFRL-associated" evidence="2">
    <location>
        <begin position="10"/>
        <end position="227"/>
    </location>
</feature>
<dbReference type="Gene3D" id="3.40.50.10180">
    <property type="entry name" value="Glycerate kinase, MOFRL-like N-terminal domain"/>
    <property type="match status" value="1"/>
</dbReference>
<protein>
    <submittedName>
        <fullName evidence="3">Glycerate kinase</fullName>
    </submittedName>
</protein>
<name>A0ABQ6LNJ9_9RHOB</name>
<dbReference type="InterPro" id="IPR037035">
    <property type="entry name" value="GK-like_C_sf"/>
</dbReference>
<evidence type="ECO:0000313" key="3">
    <source>
        <dbReference type="EMBL" id="GMG82199.1"/>
    </source>
</evidence>
<feature type="domain" description="MOFRL" evidence="1">
    <location>
        <begin position="306"/>
        <end position="410"/>
    </location>
</feature>
<dbReference type="PANTHER" id="PTHR12227">
    <property type="entry name" value="GLYCERATE KINASE"/>
    <property type="match status" value="1"/>
</dbReference>
<dbReference type="Pfam" id="PF13660">
    <property type="entry name" value="DUF4147"/>
    <property type="match status" value="1"/>
</dbReference>
<evidence type="ECO:0000259" key="2">
    <source>
        <dbReference type="Pfam" id="PF13660"/>
    </source>
</evidence>
<dbReference type="GO" id="GO:0016301">
    <property type="term" value="F:kinase activity"/>
    <property type="evidence" value="ECO:0007669"/>
    <property type="project" value="UniProtKB-KW"/>
</dbReference>
<dbReference type="PANTHER" id="PTHR12227:SF0">
    <property type="entry name" value="GLYCERATE KINASE"/>
    <property type="match status" value="1"/>
</dbReference>
<keyword evidence="4" id="KW-1185">Reference proteome</keyword>
<accession>A0ABQ6LNJ9</accession>
<dbReference type="RefSeq" id="WP_285670955.1">
    <property type="nucleotide sequence ID" value="NZ_BSYI01000008.1"/>
</dbReference>
<dbReference type="Gene3D" id="3.40.1480.10">
    <property type="entry name" value="MOFRL domain"/>
    <property type="match status" value="1"/>
</dbReference>
<dbReference type="Pfam" id="PF05161">
    <property type="entry name" value="MOFRL"/>
    <property type="match status" value="1"/>
</dbReference>
<reference evidence="3 4" key="1">
    <citation type="submission" date="2023-04" db="EMBL/GenBank/DDBJ databases">
        <title>Marinoamorphus aggregata gen. nov., sp. Nov., isolate from tissue of brittle star Ophioplocus japonicus.</title>
        <authorList>
            <person name="Kawano K."/>
            <person name="Sawayama S."/>
            <person name="Nakagawa S."/>
        </authorList>
    </citation>
    <scope>NUCLEOTIDE SEQUENCE [LARGE SCALE GENOMIC DNA]</scope>
    <source>
        <strain evidence="3 4">NKW23</strain>
    </source>
</reference>
<dbReference type="EMBL" id="BSYI01000008">
    <property type="protein sequence ID" value="GMG82199.1"/>
    <property type="molecule type" value="Genomic_DNA"/>
</dbReference>
<evidence type="ECO:0000259" key="1">
    <source>
        <dbReference type="Pfam" id="PF05161"/>
    </source>
</evidence>
<proteinExistence type="predicted"/>
<comment type="caution">
    <text evidence="3">The sequence shown here is derived from an EMBL/GenBank/DDBJ whole genome shotgun (WGS) entry which is preliminary data.</text>
</comment>
<keyword evidence="3" id="KW-0808">Transferase</keyword>
<dbReference type="SUPFAM" id="SSF82544">
    <property type="entry name" value="GckA/TtuD-like"/>
    <property type="match status" value="1"/>
</dbReference>
<gene>
    <name evidence="3" type="ORF">LNKW23_14120</name>
</gene>
<dbReference type="InterPro" id="IPR039760">
    <property type="entry name" value="MOFRL_protein"/>
</dbReference>
<sequence>MTDPRAFLISLFDAAVAAADPMKVVAGHLPEPPKGRTVVVGAGKASARMAEALEASWPGPLEGVVVTRYGHARPCRRIEILEAAHPVPDDAGLAATERVLGAVSGLTADDLVIALVSGGGSALLTLPAEGISFAEKQAVNRMLLACGAAIGEMNCVRKHLSRVKGGRLAAAAHPARVLALLISDVPGDAPEVIASGPTVGERSTPADAAAILARYGVEPPASVARHLAAGAGCPAPEDPRLARAENRIIAAPQRSLEAAAEAARAAGVTPLILGDSLEGEAREVGRVLAGIAQQVLRRGQPARAPCVLLSGGETTVTLRGHGRGGRNVEYLLAHALALEGAAVHALAGDTDGVDGAEEVAGAVIGPDTLARARAAGLDAFAMLGENDAHSFFEALGDQVITGPTLTNVNDFRATLIL</sequence>
<dbReference type="InterPro" id="IPR038614">
    <property type="entry name" value="GK_N_sf"/>
</dbReference>
<dbReference type="InterPro" id="IPR007835">
    <property type="entry name" value="MOFRL"/>
</dbReference>
<evidence type="ECO:0000313" key="4">
    <source>
        <dbReference type="Proteomes" id="UP001239909"/>
    </source>
</evidence>